<dbReference type="Proteomes" id="UP000054549">
    <property type="component" value="Unassembled WGS sequence"/>
</dbReference>
<accession>A0A0C2X9V6</accession>
<dbReference type="HOGENOM" id="CLU_2573391_0_0_1"/>
<dbReference type="AlphaFoldDB" id="A0A0C2X9V6"/>
<reference evidence="1 2" key="1">
    <citation type="submission" date="2014-04" db="EMBL/GenBank/DDBJ databases">
        <title>Evolutionary Origins and Diversification of the Mycorrhizal Mutualists.</title>
        <authorList>
            <consortium name="DOE Joint Genome Institute"/>
            <consortium name="Mycorrhizal Genomics Consortium"/>
            <person name="Kohler A."/>
            <person name="Kuo A."/>
            <person name="Nagy L.G."/>
            <person name="Floudas D."/>
            <person name="Copeland A."/>
            <person name="Barry K.W."/>
            <person name="Cichocki N."/>
            <person name="Veneault-Fourrey C."/>
            <person name="LaButti K."/>
            <person name="Lindquist E.A."/>
            <person name="Lipzen A."/>
            <person name="Lundell T."/>
            <person name="Morin E."/>
            <person name="Murat C."/>
            <person name="Riley R."/>
            <person name="Ohm R."/>
            <person name="Sun H."/>
            <person name="Tunlid A."/>
            <person name="Henrissat B."/>
            <person name="Grigoriev I.V."/>
            <person name="Hibbett D.S."/>
            <person name="Martin F."/>
        </authorList>
    </citation>
    <scope>NUCLEOTIDE SEQUENCE [LARGE SCALE GENOMIC DNA]</scope>
    <source>
        <strain evidence="1 2">Koide BX008</strain>
    </source>
</reference>
<keyword evidence="2" id="KW-1185">Reference proteome</keyword>
<name>A0A0C2X9V6_AMAMK</name>
<dbReference type="EMBL" id="KN818238">
    <property type="protein sequence ID" value="KIL66091.1"/>
    <property type="molecule type" value="Genomic_DNA"/>
</dbReference>
<evidence type="ECO:0000313" key="2">
    <source>
        <dbReference type="Proteomes" id="UP000054549"/>
    </source>
</evidence>
<protein>
    <submittedName>
        <fullName evidence="1">Uncharacterized protein</fullName>
    </submittedName>
</protein>
<proteinExistence type="predicted"/>
<gene>
    <name evidence="1" type="ORF">M378DRAFT_161333</name>
</gene>
<organism evidence="1 2">
    <name type="scientific">Amanita muscaria (strain Koide BX008)</name>
    <dbReference type="NCBI Taxonomy" id="946122"/>
    <lineage>
        <taxon>Eukaryota</taxon>
        <taxon>Fungi</taxon>
        <taxon>Dikarya</taxon>
        <taxon>Basidiomycota</taxon>
        <taxon>Agaricomycotina</taxon>
        <taxon>Agaricomycetes</taxon>
        <taxon>Agaricomycetidae</taxon>
        <taxon>Agaricales</taxon>
        <taxon>Pluteineae</taxon>
        <taxon>Amanitaceae</taxon>
        <taxon>Amanita</taxon>
    </lineage>
</organism>
<evidence type="ECO:0000313" key="1">
    <source>
        <dbReference type="EMBL" id="KIL66091.1"/>
    </source>
</evidence>
<dbReference type="InParanoid" id="A0A0C2X9V6"/>
<sequence length="81" mass="9177">MAPFQQLVGLLYPYFETLSCLPPRPSFALCRFYTFLVNLSIIDPTSDTVSAKICSTLQHIVYPLLLKLNSVQYLHARPSTL</sequence>